<dbReference type="GO" id="GO:0018064">
    <property type="term" value="F:protein-L-histidine N-tele-methyltransferase activity"/>
    <property type="evidence" value="ECO:0007669"/>
    <property type="project" value="UniProtKB-EC"/>
</dbReference>
<evidence type="ECO:0000256" key="9">
    <source>
        <dbReference type="ARBA" id="ARBA00038126"/>
    </source>
</evidence>
<dbReference type="Pfam" id="PF10294">
    <property type="entry name" value="Methyltransf_16"/>
    <property type="match status" value="1"/>
</dbReference>
<dbReference type="GO" id="GO:0005634">
    <property type="term" value="C:nucleus"/>
    <property type="evidence" value="ECO:0007669"/>
    <property type="project" value="UniProtKB-SubCell"/>
</dbReference>
<dbReference type="SUPFAM" id="SSF53335">
    <property type="entry name" value="S-adenosyl-L-methionine-dependent methyltransferases"/>
    <property type="match status" value="1"/>
</dbReference>
<keyword evidence="7" id="KW-0949">S-adenosyl-L-methionine</keyword>
<dbReference type="GO" id="GO:0005737">
    <property type="term" value="C:cytoplasm"/>
    <property type="evidence" value="ECO:0007669"/>
    <property type="project" value="UniProtKB-SubCell"/>
</dbReference>
<evidence type="ECO:0000256" key="1">
    <source>
        <dbReference type="ARBA" id="ARBA00004123"/>
    </source>
</evidence>
<evidence type="ECO:0000256" key="7">
    <source>
        <dbReference type="ARBA" id="ARBA00022691"/>
    </source>
</evidence>
<dbReference type="Gene3D" id="3.40.50.150">
    <property type="entry name" value="Vaccinia Virus protein VP39"/>
    <property type="match status" value="1"/>
</dbReference>
<dbReference type="EMBL" id="JBDJPC010000006">
    <property type="protein sequence ID" value="KAL1497765.1"/>
    <property type="molecule type" value="Genomic_DNA"/>
</dbReference>
<gene>
    <name evidence="10" type="ORF">ABEB36_008667</name>
</gene>
<evidence type="ECO:0000256" key="4">
    <source>
        <dbReference type="ARBA" id="ARBA00022490"/>
    </source>
</evidence>
<dbReference type="Proteomes" id="UP001566132">
    <property type="component" value="Unassembled WGS sequence"/>
</dbReference>
<dbReference type="InterPro" id="IPR029063">
    <property type="entry name" value="SAM-dependent_MTases_sf"/>
</dbReference>
<name>A0ABD1EMQ1_HYPHA</name>
<dbReference type="GO" id="GO:0032259">
    <property type="term" value="P:methylation"/>
    <property type="evidence" value="ECO:0007669"/>
    <property type="project" value="UniProtKB-KW"/>
</dbReference>
<comment type="caution">
    <text evidence="10">The sequence shown here is derived from an EMBL/GenBank/DDBJ whole genome shotgun (WGS) entry which is preliminary data.</text>
</comment>
<comment type="subcellular location">
    <subcellularLocation>
        <location evidence="2">Cytoplasm</location>
    </subcellularLocation>
    <subcellularLocation>
        <location evidence="1">Nucleus</location>
    </subcellularLocation>
</comment>
<comment type="similarity">
    <text evidence="9">Belongs to the methyltransferase superfamily. METTL18 family.</text>
</comment>
<dbReference type="AlphaFoldDB" id="A0ABD1EMQ1"/>
<keyword evidence="8" id="KW-0539">Nucleus</keyword>
<dbReference type="PANTHER" id="PTHR14614:SF39">
    <property type="entry name" value="HISTIDINE PROTEIN METHYLTRANSFERASE 1 HOMOLOG"/>
    <property type="match status" value="1"/>
</dbReference>
<sequence length="287" mass="33097">MFKFNFGDNIDEKEETPSSKVTTHVWLKSEQIEPATENDAILKDIISNCEENTFQYKSQVLKYFSTVDILNILRTSDECSLKNNLSVLDADNDHSDLQTAIYEGGLKIWECTYDLLQYIVNNNLNLKNKQTLDLGCGSGLIGILSLVENASFCTFQDYNAEILKYITIPNVILNNDAYLNKSNFYSGDWNSFVDLINHDNEEKKFDYIFTSETIYNIDCYEKLHEVFQKLLKKDGEIYLAAKSYYFGVGGGITSFKEFMEQKKIFQYKTCWTSSDGLKREILKISFS</sequence>
<accession>A0ABD1EMQ1</accession>
<protein>
    <recommendedName>
        <fullName evidence="3">protein-histidine N-methyltransferase</fullName>
        <ecNumber evidence="3">2.1.1.85</ecNumber>
    </recommendedName>
</protein>
<evidence type="ECO:0000313" key="11">
    <source>
        <dbReference type="Proteomes" id="UP001566132"/>
    </source>
</evidence>
<evidence type="ECO:0000256" key="8">
    <source>
        <dbReference type="ARBA" id="ARBA00023242"/>
    </source>
</evidence>
<keyword evidence="5" id="KW-0489">Methyltransferase</keyword>
<evidence type="ECO:0000256" key="2">
    <source>
        <dbReference type="ARBA" id="ARBA00004496"/>
    </source>
</evidence>
<dbReference type="InterPro" id="IPR019410">
    <property type="entry name" value="Methyltransf_16"/>
</dbReference>
<evidence type="ECO:0000256" key="5">
    <source>
        <dbReference type="ARBA" id="ARBA00022603"/>
    </source>
</evidence>
<evidence type="ECO:0000256" key="6">
    <source>
        <dbReference type="ARBA" id="ARBA00022679"/>
    </source>
</evidence>
<reference evidence="10 11" key="1">
    <citation type="submission" date="2024-05" db="EMBL/GenBank/DDBJ databases">
        <title>Genetic variation in Jamaican populations of the coffee berry borer (Hypothenemus hampei).</title>
        <authorList>
            <person name="Errbii M."/>
            <person name="Myrie A."/>
        </authorList>
    </citation>
    <scope>NUCLEOTIDE SEQUENCE [LARGE SCALE GENOMIC DNA]</scope>
    <source>
        <strain evidence="10">JA-Hopewell-2020-01-JO</strain>
        <tissue evidence="10">Whole body</tissue>
    </source>
</reference>
<keyword evidence="6" id="KW-0808">Transferase</keyword>
<evidence type="ECO:0000256" key="3">
    <source>
        <dbReference type="ARBA" id="ARBA00012533"/>
    </source>
</evidence>
<keyword evidence="4" id="KW-0963">Cytoplasm</keyword>
<organism evidence="10 11">
    <name type="scientific">Hypothenemus hampei</name>
    <name type="common">Coffee berry borer</name>
    <dbReference type="NCBI Taxonomy" id="57062"/>
    <lineage>
        <taxon>Eukaryota</taxon>
        <taxon>Metazoa</taxon>
        <taxon>Ecdysozoa</taxon>
        <taxon>Arthropoda</taxon>
        <taxon>Hexapoda</taxon>
        <taxon>Insecta</taxon>
        <taxon>Pterygota</taxon>
        <taxon>Neoptera</taxon>
        <taxon>Endopterygota</taxon>
        <taxon>Coleoptera</taxon>
        <taxon>Polyphaga</taxon>
        <taxon>Cucujiformia</taxon>
        <taxon>Curculionidae</taxon>
        <taxon>Scolytinae</taxon>
        <taxon>Hypothenemus</taxon>
    </lineage>
</organism>
<dbReference type="PANTHER" id="PTHR14614">
    <property type="entry name" value="HEPATOCELLULAR CARCINOMA-ASSOCIATED ANTIGEN"/>
    <property type="match status" value="1"/>
</dbReference>
<keyword evidence="11" id="KW-1185">Reference proteome</keyword>
<proteinExistence type="inferred from homology"/>
<dbReference type="EC" id="2.1.1.85" evidence="3"/>
<evidence type="ECO:0000313" key="10">
    <source>
        <dbReference type="EMBL" id="KAL1497765.1"/>
    </source>
</evidence>